<dbReference type="PANTHER" id="PTHR12290">
    <property type="entry name" value="CORNICHON-RELATED"/>
    <property type="match status" value="1"/>
</dbReference>
<dbReference type="Gene3D" id="3.40.50.10300">
    <property type="entry name" value="CoaB-like"/>
    <property type="match status" value="1"/>
</dbReference>
<dbReference type="Pfam" id="PF04127">
    <property type="entry name" value="DFP"/>
    <property type="match status" value="2"/>
</dbReference>
<evidence type="ECO:0000256" key="1">
    <source>
        <dbReference type="ARBA" id="ARBA00005703"/>
    </source>
</evidence>
<keyword evidence="11" id="KW-1185">Reference proteome</keyword>
<dbReference type="OMA" id="LERYQHH"/>
<dbReference type="GeneID" id="119729599"/>
<feature type="domain" description="DNA/pantothenate metabolism flavoprotein C-terminal" evidence="9">
    <location>
        <begin position="81"/>
        <end position="133"/>
    </location>
</feature>
<reference evidence="10" key="1">
    <citation type="submission" date="2022-11" db="UniProtKB">
        <authorList>
            <consortium name="EnsemblMetazoa"/>
        </authorList>
    </citation>
    <scope>IDENTIFICATION</scope>
</reference>
<name>A0A914A3I6_PATMI</name>
<organism evidence="10 11">
    <name type="scientific">Patiria miniata</name>
    <name type="common">Bat star</name>
    <name type="synonym">Asterina miniata</name>
    <dbReference type="NCBI Taxonomy" id="46514"/>
    <lineage>
        <taxon>Eukaryota</taxon>
        <taxon>Metazoa</taxon>
        <taxon>Echinodermata</taxon>
        <taxon>Eleutherozoa</taxon>
        <taxon>Asterozoa</taxon>
        <taxon>Asteroidea</taxon>
        <taxon>Valvatacea</taxon>
        <taxon>Valvatida</taxon>
        <taxon>Asterinidae</taxon>
        <taxon>Patiria</taxon>
    </lineage>
</organism>
<evidence type="ECO:0000313" key="10">
    <source>
        <dbReference type="EnsemblMetazoa" id="XP_038058149.1"/>
    </source>
</evidence>
<comment type="function">
    <text evidence="4">Catalyzes the second step in the biosynthesis of coenzyme A from vitamin B5, where cysteine is conjugated to 4'-phosphopantothenate to form 4-phosphopantothenoylcysteine. Has a preference for ATP over CTP as a cosubstrate.</text>
</comment>
<evidence type="ECO:0000256" key="7">
    <source>
        <dbReference type="ARBA" id="ARBA00080986"/>
    </source>
</evidence>
<comment type="catalytic activity">
    <reaction evidence="3">
        <text>(R)-4'-phosphopantothenate + L-cysteine + CTP = N-[(R)-4-phosphopantothenoyl]-L-cysteine + CMP + diphosphate + H(+)</text>
        <dbReference type="Rhea" id="RHEA:19397"/>
        <dbReference type="ChEBI" id="CHEBI:10986"/>
        <dbReference type="ChEBI" id="CHEBI:15378"/>
        <dbReference type="ChEBI" id="CHEBI:33019"/>
        <dbReference type="ChEBI" id="CHEBI:35235"/>
        <dbReference type="ChEBI" id="CHEBI:37563"/>
        <dbReference type="ChEBI" id="CHEBI:59458"/>
        <dbReference type="ChEBI" id="CHEBI:60377"/>
    </reaction>
    <physiologicalReaction direction="left-to-right" evidence="3">
        <dbReference type="Rhea" id="RHEA:19398"/>
    </physiologicalReaction>
</comment>
<dbReference type="InterPro" id="IPR007085">
    <property type="entry name" value="DNA/pantothenate-metab_flavo_C"/>
</dbReference>
<dbReference type="EnsemblMetazoa" id="XM_038202221.1">
    <property type="protein sequence ID" value="XP_038058149.1"/>
    <property type="gene ID" value="LOC119729599"/>
</dbReference>
<feature type="domain" description="DNA/pantothenate metabolism flavoprotein C-terminal" evidence="9">
    <location>
        <begin position="213"/>
        <end position="309"/>
    </location>
</feature>
<dbReference type="FunFam" id="3.40.50.10300:FF:000002">
    <property type="entry name" value="Phosphopantothenate--cysteine ligase 2"/>
    <property type="match status" value="1"/>
</dbReference>
<sequence length="354" mass="40136">MWSFAGFVKMATVDQQQNAEAGKSMEDGYNSEGSDIDKQDKNVKKDEWELFFESHEPPTDFASKKLQMHEFAEGHMKNGTRVVLVTSGGTAVPLENKMVRFIDNFSSGKRGAASAEQFLSEGYAVIFLHRHKTLLPYERHLANTRLTDVLDIRNDSDGTQQIIANQDKFPKLLSILKGYKEVQASNSLLLIEFMMLQEYLYLLQAAAEALSFAGTHAMFYLAAAVSDFYIPSEEMIEHKIQSADGPPNIILHVVPKMLTPLVRHWAPEAFVVSFKLETDRSLLLDKARQALEKYNHQVVIANILEERNEWVTMVTPEEYQKLSITDRNVSCIEELIISDLVTKHTVFIVNNSSE</sequence>
<evidence type="ECO:0000256" key="4">
    <source>
        <dbReference type="ARBA" id="ARBA00060296"/>
    </source>
</evidence>
<evidence type="ECO:0000259" key="9">
    <source>
        <dbReference type="Pfam" id="PF04127"/>
    </source>
</evidence>
<evidence type="ECO:0000313" key="11">
    <source>
        <dbReference type="Proteomes" id="UP000887568"/>
    </source>
</evidence>
<dbReference type="GO" id="GO:0004632">
    <property type="term" value="F:phosphopantothenate--cysteine ligase activity"/>
    <property type="evidence" value="ECO:0007669"/>
    <property type="project" value="UniProtKB-ARBA"/>
</dbReference>
<proteinExistence type="inferred from homology"/>
<dbReference type="EC" id="6.3.2.51" evidence="5"/>
<protein>
    <recommendedName>
        <fullName evidence="6">Phosphopantothenate--cysteine ligase</fullName>
        <ecNumber evidence="5">6.3.2.51</ecNumber>
    </recommendedName>
    <alternativeName>
        <fullName evidence="7">Phosphopantothenoylcysteine synthetase</fullName>
    </alternativeName>
</protein>
<comment type="catalytic activity">
    <reaction evidence="2">
        <text>(R)-4'-phosphopantothenate + L-cysteine + ATP = N-[(R)-4-phosphopantothenoyl]-L-cysteine + AMP + diphosphate + H(+)</text>
        <dbReference type="Rhea" id="RHEA:25156"/>
        <dbReference type="ChEBI" id="CHEBI:10986"/>
        <dbReference type="ChEBI" id="CHEBI:15378"/>
        <dbReference type="ChEBI" id="CHEBI:30616"/>
        <dbReference type="ChEBI" id="CHEBI:33019"/>
        <dbReference type="ChEBI" id="CHEBI:35235"/>
        <dbReference type="ChEBI" id="CHEBI:59458"/>
        <dbReference type="ChEBI" id="CHEBI:456215"/>
        <dbReference type="EC" id="6.3.2.51"/>
    </reaction>
    <physiologicalReaction direction="left-to-right" evidence="2">
        <dbReference type="Rhea" id="RHEA:25157"/>
    </physiologicalReaction>
</comment>
<accession>A0A914A3I6</accession>
<dbReference type="SUPFAM" id="SSF102645">
    <property type="entry name" value="CoaB-like"/>
    <property type="match status" value="1"/>
</dbReference>
<comment type="similarity">
    <text evidence="1">Belongs to the PPC synthetase family.</text>
</comment>
<feature type="region of interest" description="Disordered" evidence="8">
    <location>
        <begin position="18"/>
        <end position="38"/>
    </location>
</feature>
<dbReference type="OrthoDB" id="70224at2759"/>
<dbReference type="Proteomes" id="UP000887568">
    <property type="component" value="Unplaced"/>
</dbReference>
<dbReference type="AlphaFoldDB" id="A0A914A3I6"/>
<evidence type="ECO:0000256" key="6">
    <source>
        <dbReference type="ARBA" id="ARBA00068949"/>
    </source>
</evidence>
<evidence type="ECO:0000256" key="3">
    <source>
        <dbReference type="ARBA" id="ARBA00052332"/>
    </source>
</evidence>
<evidence type="ECO:0000256" key="2">
    <source>
        <dbReference type="ARBA" id="ARBA00051127"/>
    </source>
</evidence>
<evidence type="ECO:0000256" key="8">
    <source>
        <dbReference type="SAM" id="MobiDB-lite"/>
    </source>
</evidence>
<dbReference type="RefSeq" id="XP_038058149.1">
    <property type="nucleotide sequence ID" value="XM_038202221.1"/>
</dbReference>
<dbReference type="InterPro" id="IPR035929">
    <property type="entry name" value="CoaB-like_sf"/>
</dbReference>
<evidence type="ECO:0000256" key="5">
    <source>
        <dbReference type="ARBA" id="ARBA00066585"/>
    </source>
</evidence>
<dbReference type="GO" id="GO:0015937">
    <property type="term" value="P:coenzyme A biosynthetic process"/>
    <property type="evidence" value="ECO:0007669"/>
    <property type="project" value="UniProtKB-ARBA"/>
</dbReference>